<sequence length="327" mass="36648">MATILFTHYKDIPGYRMEAGPYTAFICAARGANCISFAEHEANFLRTPNSFSELGENPNLYGMPLLFPPNRICNGMFFFGGNLYRFPINEPARGHHIHGFLSSTPFALDSMECDTQKASLSFCYEATIKEPYLSFPHAFKISLRYLLDQSGLHQLVQLENRSNRSMPAGLGFHTTFNACFLPHTEPSDYKIKVSVGEEIELDRTTIIPTGNYLPDSPLLHELGKKGLQFSDKAISNHFTCDKNLHESLLFHVPSGRALRYTTESQYTFWMLFNGGGNQGFICVEPQTWMVDAPNSPLAPDQTGFMVLEPGQSIQLESKLQGVTIPLI</sequence>
<dbReference type="InterPro" id="IPR011013">
    <property type="entry name" value="Gal_mutarotase_sf_dom"/>
</dbReference>
<dbReference type="GO" id="GO:0030246">
    <property type="term" value="F:carbohydrate binding"/>
    <property type="evidence" value="ECO:0007669"/>
    <property type="project" value="InterPro"/>
</dbReference>
<dbReference type="SUPFAM" id="SSF74650">
    <property type="entry name" value="Galactose mutarotase-like"/>
    <property type="match status" value="1"/>
</dbReference>
<evidence type="ECO:0000313" key="1">
    <source>
        <dbReference type="EMBL" id="AEV29406.1"/>
    </source>
</evidence>
<evidence type="ECO:0000313" key="2">
    <source>
        <dbReference type="Proteomes" id="UP000005632"/>
    </source>
</evidence>
<dbReference type="GO" id="GO:0016853">
    <property type="term" value="F:isomerase activity"/>
    <property type="evidence" value="ECO:0007669"/>
    <property type="project" value="InterPro"/>
</dbReference>
<dbReference type="KEGG" id="sgp:SpiGrapes_1599"/>
<reference evidence="1 2" key="1">
    <citation type="submission" date="2011-11" db="EMBL/GenBank/DDBJ databases">
        <title>Complete sequence of Spirochaeta sp. grapes.</title>
        <authorList>
            <consortium name="US DOE Joint Genome Institute"/>
            <person name="Lucas S."/>
            <person name="Han J."/>
            <person name="Lapidus A."/>
            <person name="Cheng J.-F."/>
            <person name="Goodwin L."/>
            <person name="Pitluck S."/>
            <person name="Peters L."/>
            <person name="Ovchinnikova G."/>
            <person name="Munk A.C."/>
            <person name="Detter J.C."/>
            <person name="Han C."/>
            <person name="Tapia R."/>
            <person name="Land M."/>
            <person name="Hauser L."/>
            <person name="Kyrpides N."/>
            <person name="Ivanova N."/>
            <person name="Pagani I."/>
            <person name="Ritalahtilisa K."/>
            <person name="Loeffler F."/>
            <person name="Woyke T."/>
        </authorList>
    </citation>
    <scope>NUCLEOTIDE SEQUENCE [LARGE SCALE GENOMIC DNA]</scope>
    <source>
        <strain evidence="2">ATCC BAA-1885 / DSM 22778 / Grapes</strain>
    </source>
</reference>
<dbReference type="Proteomes" id="UP000005632">
    <property type="component" value="Chromosome"/>
</dbReference>
<dbReference type="InterPro" id="IPR014718">
    <property type="entry name" value="GH-type_carb-bd"/>
</dbReference>
<organism evidence="1 2">
    <name type="scientific">Sphaerochaeta pleomorpha (strain ATCC BAA-1885 / DSM 22778 / Grapes)</name>
    <dbReference type="NCBI Taxonomy" id="158190"/>
    <lineage>
        <taxon>Bacteria</taxon>
        <taxon>Pseudomonadati</taxon>
        <taxon>Spirochaetota</taxon>
        <taxon>Spirochaetia</taxon>
        <taxon>Spirochaetales</taxon>
        <taxon>Sphaerochaetaceae</taxon>
        <taxon>Sphaerochaeta</taxon>
    </lineage>
</organism>
<dbReference type="RefSeq" id="WP_014270254.1">
    <property type="nucleotide sequence ID" value="NC_016633.1"/>
</dbReference>
<dbReference type="Gene3D" id="2.70.98.10">
    <property type="match status" value="1"/>
</dbReference>
<dbReference type="GO" id="GO:0005975">
    <property type="term" value="P:carbohydrate metabolic process"/>
    <property type="evidence" value="ECO:0007669"/>
    <property type="project" value="InterPro"/>
</dbReference>
<dbReference type="InterPro" id="IPR008183">
    <property type="entry name" value="Aldose_1/G6P_1-epimerase"/>
</dbReference>
<dbReference type="eggNOG" id="COG2017">
    <property type="taxonomic scope" value="Bacteria"/>
</dbReference>
<dbReference type="EMBL" id="CP003155">
    <property type="protein sequence ID" value="AEV29406.1"/>
    <property type="molecule type" value="Genomic_DNA"/>
</dbReference>
<dbReference type="STRING" id="158190.SpiGrapes_1599"/>
<dbReference type="Pfam" id="PF01263">
    <property type="entry name" value="Aldose_epim"/>
    <property type="match status" value="1"/>
</dbReference>
<keyword evidence="2" id="KW-1185">Reference proteome</keyword>
<dbReference type="AlphaFoldDB" id="G8QWA8"/>
<proteinExistence type="predicted"/>
<dbReference type="CDD" id="cd01081">
    <property type="entry name" value="Aldose_epim"/>
    <property type="match status" value="1"/>
</dbReference>
<accession>G8QWA8</accession>
<gene>
    <name evidence="1" type="ordered locus">SpiGrapes_1599</name>
</gene>
<name>G8QWA8_SPHPG</name>
<protein>
    <submittedName>
        <fullName evidence="1">Galactose mutarotase-like enzyme</fullName>
    </submittedName>
</protein>
<dbReference type="HOGENOM" id="CLU_052486_2_0_12"/>